<name>A0A2S7WP79_9FLAO</name>
<dbReference type="OrthoDB" id="9798157at2"/>
<evidence type="ECO:0000313" key="3">
    <source>
        <dbReference type="Proteomes" id="UP000238882"/>
    </source>
</evidence>
<dbReference type="AlphaFoldDB" id="A0A2S7WP79"/>
<comment type="caution">
    <text evidence="2">The sequence shown here is derived from an EMBL/GenBank/DDBJ whole genome shotgun (WGS) entry which is preliminary data.</text>
</comment>
<dbReference type="SUPFAM" id="SSF54909">
    <property type="entry name" value="Dimeric alpha+beta barrel"/>
    <property type="match status" value="1"/>
</dbReference>
<keyword evidence="2" id="KW-0503">Monooxygenase</keyword>
<dbReference type="InterPro" id="IPR011008">
    <property type="entry name" value="Dimeric_a/b-barrel"/>
</dbReference>
<keyword evidence="2" id="KW-0560">Oxidoreductase</keyword>
<keyword evidence="3" id="KW-1185">Reference proteome</keyword>
<sequence length="93" mass="11265">MILEVAILHIKKGLSEDFEIDFQKAESIISSRKGYISHQLKKCLEQEDKFILLVNWETLEDHEIGFRKSDKYQEWKELLHHFYKPFPTVEHYK</sequence>
<dbReference type="Gene3D" id="3.30.70.100">
    <property type="match status" value="1"/>
</dbReference>
<dbReference type="RefSeq" id="WP_105016010.1">
    <property type="nucleotide sequence ID" value="NZ_MSCN01000001.1"/>
</dbReference>
<dbReference type="GO" id="GO:0004497">
    <property type="term" value="F:monooxygenase activity"/>
    <property type="evidence" value="ECO:0007669"/>
    <property type="project" value="UniProtKB-KW"/>
</dbReference>
<evidence type="ECO:0000313" key="2">
    <source>
        <dbReference type="EMBL" id="PQJ79410.1"/>
    </source>
</evidence>
<accession>A0A2S7WP79</accession>
<reference evidence="2 3" key="1">
    <citation type="submission" date="2016-12" db="EMBL/GenBank/DDBJ databases">
        <title>Trade-off between light-utilization and light-protection in marine flavobacteria.</title>
        <authorList>
            <person name="Kumagai Y."/>
            <person name="Yoshizawa S."/>
            <person name="Kogure K."/>
            <person name="Iwasaki W."/>
        </authorList>
    </citation>
    <scope>NUCLEOTIDE SEQUENCE [LARGE SCALE GENOMIC DNA]</scope>
    <source>
        <strain evidence="2 3">NBRC 108759</strain>
    </source>
</reference>
<gene>
    <name evidence="2" type="ORF">BTO18_09600</name>
</gene>
<dbReference type="InterPro" id="IPR007138">
    <property type="entry name" value="ABM_dom"/>
</dbReference>
<organism evidence="2 3">
    <name type="scientific">Polaribacter porphyrae</name>
    <dbReference type="NCBI Taxonomy" id="1137780"/>
    <lineage>
        <taxon>Bacteria</taxon>
        <taxon>Pseudomonadati</taxon>
        <taxon>Bacteroidota</taxon>
        <taxon>Flavobacteriia</taxon>
        <taxon>Flavobacteriales</taxon>
        <taxon>Flavobacteriaceae</taxon>
    </lineage>
</organism>
<dbReference type="Pfam" id="PF03992">
    <property type="entry name" value="ABM"/>
    <property type="match status" value="1"/>
</dbReference>
<protein>
    <submittedName>
        <fullName evidence="2">Antibiotic biosynthesis monooxygenase</fullName>
    </submittedName>
</protein>
<dbReference type="PROSITE" id="PS51725">
    <property type="entry name" value="ABM"/>
    <property type="match status" value="1"/>
</dbReference>
<feature type="domain" description="ABM" evidence="1">
    <location>
        <begin position="2"/>
        <end position="91"/>
    </location>
</feature>
<dbReference type="Proteomes" id="UP000238882">
    <property type="component" value="Unassembled WGS sequence"/>
</dbReference>
<evidence type="ECO:0000259" key="1">
    <source>
        <dbReference type="PROSITE" id="PS51725"/>
    </source>
</evidence>
<proteinExistence type="predicted"/>
<dbReference type="EMBL" id="MSCN01000001">
    <property type="protein sequence ID" value="PQJ79410.1"/>
    <property type="molecule type" value="Genomic_DNA"/>
</dbReference>